<dbReference type="EMBL" id="QLMA01000002">
    <property type="protein sequence ID" value="RAJ85491.1"/>
    <property type="molecule type" value="Genomic_DNA"/>
</dbReference>
<reference evidence="1 2" key="1">
    <citation type="submission" date="2018-06" db="EMBL/GenBank/DDBJ databases">
        <title>Genomic Encyclopedia of Archaeal and Bacterial Type Strains, Phase II (KMG-II): from individual species to whole genera.</title>
        <authorList>
            <person name="Goeker M."/>
        </authorList>
    </citation>
    <scope>NUCLEOTIDE SEQUENCE [LARGE SCALE GENOMIC DNA]</scope>
    <source>
        <strain evidence="1 2">DSM 29821</strain>
    </source>
</reference>
<protein>
    <submittedName>
        <fullName evidence="1">Uncharacterized protein</fullName>
    </submittedName>
</protein>
<dbReference type="AlphaFoldDB" id="A0A327W6D2"/>
<dbReference type="RefSeq" id="WP_111591146.1">
    <property type="nucleotide sequence ID" value="NZ_QLMA01000002.1"/>
</dbReference>
<accession>A0A327W6D2</accession>
<evidence type="ECO:0000313" key="2">
    <source>
        <dbReference type="Proteomes" id="UP000249819"/>
    </source>
</evidence>
<keyword evidence="2" id="KW-1185">Reference proteome</keyword>
<evidence type="ECO:0000313" key="1">
    <source>
        <dbReference type="EMBL" id="RAJ85491.1"/>
    </source>
</evidence>
<comment type="caution">
    <text evidence="1">The sequence shown here is derived from an EMBL/GenBank/DDBJ whole genome shotgun (WGS) entry which is preliminary data.</text>
</comment>
<dbReference type="Proteomes" id="UP000249819">
    <property type="component" value="Unassembled WGS sequence"/>
</dbReference>
<sequence>MFVNLHKLIAFVSIPNGGIYDTAHRVFERSSFFPFKGPITVPKFGSQRFAILNLNNSRVYTRDYLPELLRFIAIHERTECCLVLNLVLYDYGPHHIGPIVNRLNRSQFDVHYIIVSSNYGDNRIITDEMTANFAGMVQRGVIHVNDTLVRGAVIRLKQRADEISQMIKEILKERRIGYM</sequence>
<organism evidence="1 2">
    <name type="scientific">Chitinophaga dinghuensis</name>
    <dbReference type="NCBI Taxonomy" id="1539050"/>
    <lineage>
        <taxon>Bacteria</taxon>
        <taxon>Pseudomonadati</taxon>
        <taxon>Bacteroidota</taxon>
        <taxon>Chitinophagia</taxon>
        <taxon>Chitinophagales</taxon>
        <taxon>Chitinophagaceae</taxon>
        <taxon>Chitinophaga</taxon>
    </lineage>
</organism>
<name>A0A327W6D2_9BACT</name>
<gene>
    <name evidence="1" type="ORF">CLV59_102194</name>
</gene>
<proteinExistence type="predicted"/>
<dbReference type="OrthoDB" id="673813at2"/>